<reference evidence="6 7" key="1">
    <citation type="journal article" date="2012" name="J. Bacteriol.">
        <title>Genome sequence of benzo(a)pyrene-degrading bacterium Novosphingobium pentaromativorans US6-1.</title>
        <authorList>
            <person name="Luo Y.R."/>
            <person name="Kang S.G."/>
            <person name="Kim S.J."/>
            <person name="Kim M.R."/>
            <person name="Li N."/>
            <person name="Lee J.H."/>
            <person name="Kwon K.K."/>
        </authorList>
    </citation>
    <scope>NUCLEOTIDE SEQUENCE [LARGE SCALE GENOMIC DNA]</scope>
    <source>
        <strain evidence="6 7">US6-1</strain>
    </source>
</reference>
<dbReference type="SUPFAM" id="SSF52172">
    <property type="entry name" value="CheY-like"/>
    <property type="match status" value="1"/>
</dbReference>
<dbReference type="Pfam" id="PF00486">
    <property type="entry name" value="Trans_reg_C"/>
    <property type="match status" value="1"/>
</dbReference>
<dbReference type="PANTHER" id="PTHR48111">
    <property type="entry name" value="REGULATOR OF RPOS"/>
    <property type="match status" value="1"/>
</dbReference>
<dbReference type="PROSITE" id="PS51755">
    <property type="entry name" value="OMPR_PHOB"/>
    <property type="match status" value="1"/>
</dbReference>
<feature type="modified residue" description="4-aspartylphosphate" evidence="2">
    <location>
        <position position="51"/>
    </location>
</feature>
<sequence>MRILIAEDDVETARFIERGLAELGHTVVVAGNGDDALHLGLTENFEIMILDRMMPIRDGLEVLRCLRAAGNETPAIMLTALARIEDRVGGLDAGADDYLTKPFAFSELVARVNAQVRRRAPQQTETRLCAGPIVMDLLARDVRRNGVVVLLQPKEFRLLEELMRHPGEFVTRTMLLERVWDFHFDPQTKIVETHMSRLRSKLNEGGLDDWIETRRGVGYRVRAQ</sequence>
<dbReference type="Proteomes" id="UP000004030">
    <property type="component" value="Unassembled WGS sequence"/>
</dbReference>
<dbReference type="InterPro" id="IPR036388">
    <property type="entry name" value="WH-like_DNA-bd_sf"/>
</dbReference>
<dbReference type="KEGG" id="npn:JI59_07970"/>
<dbReference type="GO" id="GO:0000156">
    <property type="term" value="F:phosphorelay response regulator activity"/>
    <property type="evidence" value="ECO:0007669"/>
    <property type="project" value="TreeGrafter"/>
</dbReference>
<keyword evidence="1 3" id="KW-0238">DNA-binding</keyword>
<accession>G6EDK3</accession>
<dbReference type="InterPro" id="IPR001867">
    <property type="entry name" value="OmpR/PhoB-type_DNA-bd"/>
</dbReference>
<dbReference type="InterPro" id="IPR011006">
    <property type="entry name" value="CheY-like_superfamily"/>
</dbReference>
<dbReference type="RefSeq" id="WP_007013339.1">
    <property type="nucleotide sequence ID" value="NZ_AGFM01000036.1"/>
</dbReference>
<dbReference type="GO" id="GO:0006355">
    <property type="term" value="P:regulation of DNA-templated transcription"/>
    <property type="evidence" value="ECO:0007669"/>
    <property type="project" value="InterPro"/>
</dbReference>
<dbReference type="Gene3D" id="6.10.250.690">
    <property type="match status" value="1"/>
</dbReference>
<gene>
    <name evidence="6" type="ORF">NSU_2424</name>
</gene>
<feature type="domain" description="OmpR/PhoB-type" evidence="5">
    <location>
        <begin position="125"/>
        <end position="223"/>
    </location>
</feature>
<evidence type="ECO:0000313" key="6">
    <source>
        <dbReference type="EMBL" id="EHJ60631.1"/>
    </source>
</evidence>
<organism evidence="6 7">
    <name type="scientific">Novosphingobium pentaromativorans US6-1</name>
    <dbReference type="NCBI Taxonomy" id="1088721"/>
    <lineage>
        <taxon>Bacteria</taxon>
        <taxon>Pseudomonadati</taxon>
        <taxon>Pseudomonadota</taxon>
        <taxon>Alphaproteobacteria</taxon>
        <taxon>Sphingomonadales</taxon>
        <taxon>Sphingomonadaceae</taxon>
        <taxon>Novosphingobium</taxon>
    </lineage>
</organism>
<evidence type="ECO:0000256" key="3">
    <source>
        <dbReference type="PROSITE-ProRule" id="PRU01091"/>
    </source>
</evidence>
<evidence type="ECO:0000256" key="1">
    <source>
        <dbReference type="ARBA" id="ARBA00023125"/>
    </source>
</evidence>
<protein>
    <submittedName>
        <fullName evidence="6">Two-component system, OmpR family, response regulator</fullName>
    </submittedName>
</protein>
<name>G6EDK3_9SPHN</name>
<evidence type="ECO:0000259" key="4">
    <source>
        <dbReference type="PROSITE" id="PS50110"/>
    </source>
</evidence>
<feature type="DNA-binding region" description="OmpR/PhoB-type" evidence="3">
    <location>
        <begin position="125"/>
        <end position="223"/>
    </location>
</feature>
<dbReference type="SMART" id="SM00862">
    <property type="entry name" value="Trans_reg_C"/>
    <property type="match status" value="1"/>
</dbReference>
<dbReference type="InterPro" id="IPR001789">
    <property type="entry name" value="Sig_transdc_resp-reg_receiver"/>
</dbReference>
<dbReference type="SMART" id="SM00448">
    <property type="entry name" value="REC"/>
    <property type="match status" value="1"/>
</dbReference>
<keyword evidence="2" id="KW-0597">Phosphoprotein</keyword>
<dbReference type="AlphaFoldDB" id="G6EDK3"/>
<dbReference type="Pfam" id="PF00072">
    <property type="entry name" value="Response_reg"/>
    <property type="match status" value="1"/>
</dbReference>
<proteinExistence type="predicted"/>
<dbReference type="Gene3D" id="1.10.10.10">
    <property type="entry name" value="Winged helix-like DNA-binding domain superfamily/Winged helix DNA-binding domain"/>
    <property type="match status" value="1"/>
</dbReference>
<dbReference type="OrthoDB" id="9802426at2"/>
<dbReference type="CDD" id="cd19935">
    <property type="entry name" value="REC_OmpR_CusR-like"/>
    <property type="match status" value="1"/>
</dbReference>
<comment type="caution">
    <text evidence="6">The sequence shown here is derived from an EMBL/GenBank/DDBJ whole genome shotgun (WGS) entry which is preliminary data.</text>
</comment>
<dbReference type="InterPro" id="IPR039420">
    <property type="entry name" value="WalR-like"/>
</dbReference>
<dbReference type="eggNOG" id="COG0745">
    <property type="taxonomic scope" value="Bacteria"/>
</dbReference>
<feature type="domain" description="Response regulatory" evidence="4">
    <location>
        <begin position="2"/>
        <end position="116"/>
    </location>
</feature>
<evidence type="ECO:0000259" key="5">
    <source>
        <dbReference type="PROSITE" id="PS51755"/>
    </source>
</evidence>
<keyword evidence="7" id="KW-1185">Reference proteome</keyword>
<dbReference type="GO" id="GO:0005829">
    <property type="term" value="C:cytosol"/>
    <property type="evidence" value="ECO:0007669"/>
    <property type="project" value="TreeGrafter"/>
</dbReference>
<evidence type="ECO:0000313" key="7">
    <source>
        <dbReference type="Proteomes" id="UP000004030"/>
    </source>
</evidence>
<dbReference type="EMBL" id="AGFM01000036">
    <property type="protein sequence ID" value="EHJ60631.1"/>
    <property type="molecule type" value="Genomic_DNA"/>
</dbReference>
<dbReference type="STRING" id="1088721.JI59_07970"/>
<dbReference type="GO" id="GO:0032993">
    <property type="term" value="C:protein-DNA complex"/>
    <property type="evidence" value="ECO:0007669"/>
    <property type="project" value="TreeGrafter"/>
</dbReference>
<dbReference type="GO" id="GO:0000976">
    <property type="term" value="F:transcription cis-regulatory region binding"/>
    <property type="evidence" value="ECO:0007669"/>
    <property type="project" value="TreeGrafter"/>
</dbReference>
<evidence type="ECO:0000256" key="2">
    <source>
        <dbReference type="PROSITE-ProRule" id="PRU00169"/>
    </source>
</evidence>
<dbReference type="PANTHER" id="PTHR48111:SF76">
    <property type="entry name" value="TWO-COMPONENT RESPONSE REGULATOR"/>
    <property type="match status" value="1"/>
</dbReference>
<dbReference type="Gene3D" id="3.40.50.2300">
    <property type="match status" value="1"/>
</dbReference>
<dbReference type="PATRIC" id="fig|1088721.3.peg.2395"/>
<dbReference type="PROSITE" id="PS50110">
    <property type="entry name" value="RESPONSE_REGULATORY"/>
    <property type="match status" value="1"/>
</dbReference>
<dbReference type="CDD" id="cd00383">
    <property type="entry name" value="trans_reg_C"/>
    <property type="match status" value="1"/>
</dbReference>